<keyword evidence="4" id="KW-1185">Reference proteome</keyword>
<keyword evidence="1" id="KW-0808">Transferase</keyword>
<keyword evidence="3" id="KW-0547">Nucleotide-binding</keyword>
<organism evidence="3 4">
    <name type="scientific">Streptomonospora arabica</name>
    <dbReference type="NCBI Taxonomy" id="412417"/>
    <lineage>
        <taxon>Bacteria</taxon>
        <taxon>Bacillati</taxon>
        <taxon>Actinomycetota</taxon>
        <taxon>Actinomycetes</taxon>
        <taxon>Streptosporangiales</taxon>
        <taxon>Nocardiopsidaceae</taxon>
        <taxon>Streptomonospora</taxon>
    </lineage>
</organism>
<name>A0ABV9STR6_9ACTN</name>
<evidence type="ECO:0000313" key="4">
    <source>
        <dbReference type="Proteomes" id="UP001595858"/>
    </source>
</evidence>
<dbReference type="RefSeq" id="WP_344140924.1">
    <property type="nucleotide sequence ID" value="NZ_BAAAQI010000002.1"/>
</dbReference>
<evidence type="ECO:0000256" key="1">
    <source>
        <dbReference type="ARBA" id="ARBA00022527"/>
    </source>
</evidence>
<dbReference type="GO" id="GO:0005524">
    <property type="term" value="F:ATP binding"/>
    <property type="evidence" value="ECO:0007669"/>
    <property type="project" value="UniProtKB-KW"/>
</dbReference>
<dbReference type="PANTHER" id="PTHR35526">
    <property type="entry name" value="ANTI-SIGMA-F FACTOR RSBW-RELATED"/>
    <property type="match status" value="1"/>
</dbReference>
<dbReference type="Gene3D" id="3.30.565.10">
    <property type="entry name" value="Histidine kinase-like ATPase, C-terminal domain"/>
    <property type="match status" value="1"/>
</dbReference>
<feature type="domain" description="Histidine kinase/HSP90-like ATPase" evidence="2">
    <location>
        <begin position="80"/>
        <end position="160"/>
    </location>
</feature>
<keyword evidence="3" id="KW-0067">ATP-binding</keyword>
<dbReference type="InterPro" id="IPR036890">
    <property type="entry name" value="HATPase_C_sf"/>
</dbReference>
<sequence>MSSSHAALSQLPPVTVPLALLIPRQKQHYFDTIGPRTPYRSRAFTFWGDAALFPLVHAFLNGCARDRDPDYRYVFDLLGTELAGNAVRHTRSGEPGGTFTLRVDRSAAGLTLTCRDGGLPDTHLRDRRDRARLQPNPAGLHANADATAGRGLALVDALATAWGDNGVPTYRHVWFHLAYDFAGSAWAAA</sequence>
<reference evidence="4" key="1">
    <citation type="journal article" date="2019" name="Int. J. Syst. Evol. Microbiol.">
        <title>The Global Catalogue of Microorganisms (GCM) 10K type strain sequencing project: providing services to taxonomists for standard genome sequencing and annotation.</title>
        <authorList>
            <consortium name="The Broad Institute Genomics Platform"/>
            <consortium name="The Broad Institute Genome Sequencing Center for Infectious Disease"/>
            <person name="Wu L."/>
            <person name="Ma J."/>
        </authorList>
    </citation>
    <scope>NUCLEOTIDE SEQUENCE [LARGE SCALE GENOMIC DNA]</scope>
    <source>
        <strain evidence="4">CGMCC 4.7304</strain>
    </source>
</reference>
<keyword evidence="1" id="KW-0418">Kinase</keyword>
<gene>
    <name evidence="3" type="ORF">ACFPCZ_24100</name>
</gene>
<dbReference type="Proteomes" id="UP001595858">
    <property type="component" value="Unassembled WGS sequence"/>
</dbReference>
<evidence type="ECO:0000313" key="3">
    <source>
        <dbReference type="EMBL" id="MFC4869724.1"/>
    </source>
</evidence>
<dbReference type="EMBL" id="JBHSIY010000029">
    <property type="protein sequence ID" value="MFC4869724.1"/>
    <property type="molecule type" value="Genomic_DNA"/>
</dbReference>
<proteinExistence type="predicted"/>
<dbReference type="SUPFAM" id="SSF55874">
    <property type="entry name" value="ATPase domain of HSP90 chaperone/DNA topoisomerase II/histidine kinase"/>
    <property type="match status" value="1"/>
</dbReference>
<dbReference type="InterPro" id="IPR003594">
    <property type="entry name" value="HATPase_dom"/>
</dbReference>
<dbReference type="InterPro" id="IPR050267">
    <property type="entry name" value="Anti-sigma-factor_SerPK"/>
</dbReference>
<evidence type="ECO:0000259" key="2">
    <source>
        <dbReference type="Pfam" id="PF13581"/>
    </source>
</evidence>
<dbReference type="PANTHER" id="PTHR35526:SF3">
    <property type="entry name" value="ANTI-SIGMA-F FACTOR RSBW"/>
    <property type="match status" value="1"/>
</dbReference>
<protein>
    <submittedName>
        <fullName evidence="3">ATP-binding protein</fullName>
    </submittedName>
</protein>
<dbReference type="Pfam" id="PF13581">
    <property type="entry name" value="HATPase_c_2"/>
    <property type="match status" value="1"/>
</dbReference>
<keyword evidence="1" id="KW-0723">Serine/threonine-protein kinase</keyword>
<comment type="caution">
    <text evidence="3">The sequence shown here is derived from an EMBL/GenBank/DDBJ whole genome shotgun (WGS) entry which is preliminary data.</text>
</comment>
<dbReference type="CDD" id="cd16936">
    <property type="entry name" value="HATPase_RsbW-like"/>
    <property type="match status" value="1"/>
</dbReference>
<accession>A0ABV9STR6</accession>